<organism evidence="1 2">
    <name type="scientific">Alistipes timonensis JC136</name>
    <dbReference type="NCBI Taxonomy" id="1033731"/>
    <lineage>
        <taxon>Bacteria</taxon>
        <taxon>Pseudomonadati</taxon>
        <taxon>Bacteroidota</taxon>
        <taxon>Bacteroidia</taxon>
        <taxon>Bacteroidales</taxon>
        <taxon>Rikenellaceae</taxon>
        <taxon>Alistipes</taxon>
    </lineage>
</organism>
<evidence type="ECO:0000313" key="2">
    <source>
        <dbReference type="Proteomes" id="UP000183253"/>
    </source>
</evidence>
<dbReference type="PROSITE" id="PS51257">
    <property type="entry name" value="PROKAR_LIPOPROTEIN"/>
    <property type="match status" value="1"/>
</dbReference>
<dbReference type="AlphaFoldDB" id="A0A1H3X2L4"/>
<dbReference type="InterPro" id="IPR013783">
    <property type="entry name" value="Ig-like_fold"/>
</dbReference>
<proteinExistence type="predicted"/>
<dbReference type="Proteomes" id="UP000183253">
    <property type="component" value="Unassembled WGS sequence"/>
</dbReference>
<reference evidence="1 2" key="1">
    <citation type="submission" date="2016-10" db="EMBL/GenBank/DDBJ databases">
        <authorList>
            <person name="de Groot N.N."/>
        </authorList>
    </citation>
    <scope>NUCLEOTIDE SEQUENCE [LARGE SCALE GENOMIC DNA]</scope>
    <source>
        <strain evidence="1 2">DSM 25383</strain>
    </source>
</reference>
<evidence type="ECO:0008006" key="3">
    <source>
        <dbReference type="Google" id="ProtNLM"/>
    </source>
</evidence>
<accession>A0A1H3X2L4</accession>
<dbReference type="RefSeq" id="WP_010258751.1">
    <property type="nucleotide sequence ID" value="NZ_CAEG01000001.1"/>
</dbReference>
<gene>
    <name evidence="1" type="ORF">SAMN05444145_10188</name>
</gene>
<dbReference type="STRING" id="1033731.SAMN05444145_10188"/>
<dbReference type="InterPro" id="IPR011467">
    <property type="entry name" value="DUF1573"/>
</dbReference>
<dbReference type="OrthoDB" id="826619at2"/>
<name>A0A1H3X2L4_9BACT</name>
<keyword evidence="2" id="KW-1185">Reference proteome</keyword>
<dbReference type="Gene3D" id="2.60.40.10">
    <property type="entry name" value="Immunoglobulins"/>
    <property type="match status" value="1"/>
</dbReference>
<sequence length="137" mass="14838">MFRALVILVPAVLTAACGTRPQATERKGRIITLTDSILTTGGTDTVRFGRLGSGEIAQLRLWLANDASRPVAVTSYRRSCGCTTLEFDSQPVAPGDAQQVTLTFDSRGEWGWQLKTMDISLAGASHPLRLFIEADVE</sequence>
<dbReference type="Pfam" id="PF07610">
    <property type="entry name" value="DUF1573"/>
    <property type="match status" value="1"/>
</dbReference>
<evidence type="ECO:0000313" key="1">
    <source>
        <dbReference type="EMBL" id="SDZ93655.1"/>
    </source>
</evidence>
<dbReference type="EMBL" id="FNRI01000001">
    <property type="protein sequence ID" value="SDZ93655.1"/>
    <property type="molecule type" value="Genomic_DNA"/>
</dbReference>
<protein>
    <recommendedName>
        <fullName evidence="3">DUF1573 domain-containing protein</fullName>
    </recommendedName>
</protein>